<feature type="region of interest" description="Disordered" evidence="1">
    <location>
        <begin position="120"/>
        <end position="182"/>
    </location>
</feature>
<feature type="region of interest" description="Disordered" evidence="1">
    <location>
        <begin position="209"/>
        <end position="357"/>
    </location>
</feature>
<feature type="compositionally biased region" description="Basic residues" evidence="1">
    <location>
        <begin position="212"/>
        <end position="221"/>
    </location>
</feature>
<feature type="compositionally biased region" description="Low complexity" evidence="1">
    <location>
        <begin position="712"/>
        <end position="783"/>
    </location>
</feature>
<reference evidence="3" key="1">
    <citation type="submission" date="2024-04" db="EMBL/GenBank/DDBJ databases">
        <authorList>
            <person name="Shaw F."/>
            <person name="Minotto A."/>
        </authorList>
    </citation>
    <scope>NUCLEOTIDE SEQUENCE [LARGE SCALE GENOMIC DNA]</scope>
</reference>
<feature type="compositionally biased region" description="Low complexity" evidence="1">
    <location>
        <begin position="535"/>
        <end position="564"/>
    </location>
</feature>
<evidence type="ECO:0000313" key="2">
    <source>
        <dbReference type="EMBL" id="CAL1709382.1"/>
    </source>
</evidence>
<feature type="compositionally biased region" description="Low complexity" evidence="1">
    <location>
        <begin position="801"/>
        <end position="817"/>
    </location>
</feature>
<feature type="compositionally biased region" description="Basic and acidic residues" evidence="1">
    <location>
        <begin position="159"/>
        <end position="172"/>
    </location>
</feature>
<feature type="region of interest" description="Disordered" evidence="1">
    <location>
        <begin position="1"/>
        <end position="107"/>
    </location>
</feature>
<feature type="compositionally biased region" description="Polar residues" evidence="1">
    <location>
        <begin position="263"/>
        <end position="277"/>
    </location>
</feature>
<organism evidence="2 3">
    <name type="scientific">Somion occarium</name>
    <dbReference type="NCBI Taxonomy" id="3059160"/>
    <lineage>
        <taxon>Eukaryota</taxon>
        <taxon>Fungi</taxon>
        <taxon>Dikarya</taxon>
        <taxon>Basidiomycota</taxon>
        <taxon>Agaricomycotina</taxon>
        <taxon>Agaricomycetes</taxon>
        <taxon>Polyporales</taxon>
        <taxon>Cerrenaceae</taxon>
        <taxon>Somion</taxon>
    </lineage>
</organism>
<sequence length="868" mass="91705">MDSPPTSPRLLQRRDPVPLLLSSFPAPPTHIPVSPLSPSPSFPPSSANPPSSPNPPPSAPPASPLPPVPGPSPISEHDTLMFMSAARTRRASKLSLASSGSCSKRDSTATLASILTASNSNISLPSLSPSGSLTQLDSSNRSLRSLSSTGSHSFPTRYGSDKLSLKEPRICEEEPADLTRMSLDEITPDHEFSDAEGEDLLEFGLLQPSLSRGKRPVHHGRGFNDSISSIDMRDLPALQEDELEDIRVPHTLPPSLSRVNKLKASSSSLARQFSVSKLNKELPPIPSSSSRPPEDAQSKRAESPDIRTILASTPKPHRKSAVSLGSAAHRSRSGSRTRRSSTRTGPKRRVSEGQVASGPITITIDSLKGRRSDVIVSSELPYVQTGELERHDNDSDDSDYGVALDGTGTALEIFDKELEDRLERQLEGDGSDSDSSIDIHTPLPHLMLRDGLLSPNSKLLPQSSRAGTPLSMISGRPGSMMSVASTVMTKSGIYKDQRDTVQRRVRHRDGRLLRGGIGLTTGLGWSDSEDEDAPSPLTTRLSSLTLSRSSSSNSVTSKLSSSRSVGEGLRSARSAAPPSSWQHSSLRTSGSSTSTDSFNSGGSIRTSVSSQLSVSTSRRTSESTALALDHIHEHEETASSSASTASLPMPVTPADDLNDHSWSGPSKGKTSISSLSSMKTPSLRRIPSGIPSRSASGTTKPSDTAVRKRTISSSSNSSLAASSGSHAGSSLPTPMQRNPNIPRPLRLPSLGSKPPTSRPSVARSSSESQPSSRTATSRIRTTSGGLGPVPSSRLARPSMPQLLQSQSASTLSSSQSTPPERPKPRTGTGMVYRTSTTRSLPGSARPPGTSLLRPPASAGLNRGSGFPV</sequence>
<feature type="region of interest" description="Disordered" evidence="1">
    <location>
        <begin position="523"/>
        <end position="868"/>
    </location>
</feature>
<feature type="compositionally biased region" description="Low complexity" evidence="1">
    <location>
        <begin position="93"/>
        <end position="102"/>
    </location>
</feature>
<name>A0ABP1DNG8_9APHY</name>
<dbReference type="EMBL" id="OZ037948">
    <property type="protein sequence ID" value="CAL1709382.1"/>
    <property type="molecule type" value="Genomic_DNA"/>
</dbReference>
<feature type="compositionally biased region" description="Low complexity" evidence="1">
    <location>
        <begin position="120"/>
        <end position="153"/>
    </location>
</feature>
<feature type="compositionally biased region" description="Polar residues" evidence="1">
    <location>
        <begin position="691"/>
        <end position="702"/>
    </location>
</feature>
<accession>A0ABP1DNG8</accession>
<proteinExistence type="predicted"/>
<feature type="compositionally biased region" description="Basic residues" evidence="1">
    <location>
        <begin position="329"/>
        <end position="348"/>
    </location>
</feature>
<evidence type="ECO:0000256" key="1">
    <source>
        <dbReference type="SAM" id="MobiDB-lite"/>
    </source>
</evidence>
<feature type="compositionally biased region" description="Low complexity" evidence="1">
    <location>
        <begin position="571"/>
        <end position="624"/>
    </location>
</feature>
<feature type="compositionally biased region" description="Low complexity" evidence="1">
    <location>
        <begin position="665"/>
        <end position="683"/>
    </location>
</feature>
<dbReference type="Proteomes" id="UP001497453">
    <property type="component" value="Chromosome 5"/>
</dbReference>
<keyword evidence="3" id="KW-1185">Reference proteome</keyword>
<protein>
    <submittedName>
        <fullName evidence="2">Uncharacterized protein</fullName>
    </submittedName>
</protein>
<gene>
    <name evidence="2" type="ORF">GFSPODELE1_LOCUS7328</name>
</gene>
<feature type="compositionally biased region" description="Pro residues" evidence="1">
    <location>
        <begin position="25"/>
        <end position="72"/>
    </location>
</feature>
<evidence type="ECO:0000313" key="3">
    <source>
        <dbReference type="Proteomes" id="UP001497453"/>
    </source>
</evidence>
<feature type="compositionally biased region" description="Basic and acidic residues" evidence="1">
    <location>
        <begin position="292"/>
        <end position="305"/>
    </location>
</feature>